<evidence type="ECO:0000313" key="3">
    <source>
        <dbReference type="Proteomes" id="UP000738359"/>
    </source>
</evidence>
<name>A0A9P6J671_MORAP</name>
<proteinExistence type="predicted"/>
<keyword evidence="3" id="KW-1185">Reference proteome</keyword>
<evidence type="ECO:0000256" key="1">
    <source>
        <dbReference type="SAM" id="SignalP"/>
    </source>
</evidence>
<keyword evidence="1" id="KW-0732">Signal</keyword>
<gene>
    <name evidence="2" type="ORF">BGZ70_007380</name>
</gene>
<evidence type="ECO:0000313" key="2">
    <source>
        <dbReference type="EMBL" id="KAF9963494.1"/>
    </source>
</evidence>
<dbReference type="AlphaFoldDB" id="A0A9P6J671"/>
<comment type="caution">
    <text evidence="2">The sequence shown here is derived from an EMBL/GenBank/DDBJ whole genome shotgun (WGS) entry which is preliminary data.</text>
</comment>
<dbReference type="Proteomes" id="UP000738359">
    <property type="component" value="Unassembled WGS sequence"/>
</dbReference>
<protein>
    <submittedName>
        <fullName evidence="2">Uncharacterized protein</fullName>
    </submittedName>
</protein>
<feature type="chain" id="PRO_5040324957" evidence="1">
    <location>
        <begin position="22"/>
        <end position="333"/>
    </location>
</feature>
<sequence length="333" mass="37603">MIRASYFAAVALFVLVGRCVADTVLGGIVDYLPGCFQSGQGNFLLFIEYNNVMTKSYMTPIYLLEHRTPEGLYGAANDDRIVSKYLPPPQENFKVNTVLQPINLNNPANTRYLGISLQNGIRMIRIRYIPNVFDSDWMRGIQVRFTENMVSSINMAEHGVRSALEYNDDFGFISTSQTLGIDLECFMAIGSIQQENRLSDFQLESCFYLVAANYTQYHAEYDNDDRKFVENWMVRNPTELASCEQKARVIALVPPPEDPLIAAFKFIATAAVGFIPVFGPVLAFGMDAAFELAASEEKYTKFMQDGVRDYTVSKGQEEFPKLLKALSKARRRL</sequence>
<feature type="signal peptide" evidence="1">
    <location>
        <begin position="1"/>
        <end position="21"/>
    </location>
</feature>
<accession>A0A9P6J671</accession>
<dbReference type="EMBL" id="JAAAHY010000463">
    <property type="protein sequence ID" value="KAF9963494.1"/>
    <property type="molecule type" value="Genomic_DNA"/>
</dbReference>
<dbReference type="OrthoDB" id="4770905at2759"/>
<reference evidence="2" key="1">
    <citation type="journal article" date="2020" name="Fungal Divers.">
        <title>Resolving the Mortierellaceae phylogeny through synthesis of multi-gene phylogenetics and phylogenomics.</title>
        <authorList>
            <person name="Vandepol N."/>
            <person name="Liber J."/>
            <person name="Desiro A."/>
            <person name="Na H."/>
            <person name="Kennedy M."/>
            <person name="Barry K."/>
            <person name="Grigoriev I.V."/>
            <person name="Miller A.N."/>
            <person name="O'Donnell K."/>
            <person name="Stajich J.E."/>
            <person name="Bonito G."/>
        </authorList>
    </citation>
    <scope>NUCLEOTIDE SEQUENCE</scope>
    <source>
        <strain evidence="2">CK1249</strain>
    </source>
</reference>
<organism evidence="2 3">
    <name type="scientific">Mortierella alpina</name>
    <name type="common">Oleaginous fungus</name>
    <name type="synonym">Mortierella renispora</name>
    <dbReference type="NCBI Taxonomy" id="64518"/>
    <lineage>
        <taxon>Eukaryota</taxon>
        <taxon>Fungi</taxon>
        <taxon>Fungi incertae sedis</taxon>
        <taxon>Mucoromycota</taxon>
        <taxon>Mortierellomycotina</taxon>
        <taxon>Mortierellomycetes</taxon>
        <taxon>Mortierellales</taxon>
        <taxon>Mortierellaceae</taxon>
        <taxon>Mortierella</taxon>
    </lineage>
</organism>